<evidence type="ECO:0000313" key="1">
    <source>
        <dbReference type="EMBL" id="CAH2237863.1"/>
    </source>
</evidence>
<proteinExistence type="predicted"/>
<accession>A0A8S4RKD4</accession>
<protein>
    <submittedName>
        <fullName evidence="1">Jg890 protein</fullName>
    </submittedName>
</protein>
<reference evidence="1" key="1">
    <citation type="submission" date="2022-03" db="EMBL/GenBank/DDBJ databases">
        <authorList>
            <person name="Lindestad O."/>
        </authorList>
    </citation>
    <scope>NUCLEOTIDE SEQUENCE</scope>
</reference>
<dbReference type="Proteomes" id="UP000838756">
    <property type="component" value="Unassembled WGS sequence"/>
</dbReference>
<keyword evidence="2" id="KW-1185">Reference proteome</keyword>
<comment type="caution">
    <text evidence="1">The sequence shown here is derived from an EMBL/GenBank/DDBJ whole genome shotgun (WGS) entry which is preliminary data.</text>
</comment>
<dbReference type="EMBL" id="CAKXAJ010025299">
    <property type="protein sequence ID" value="CAH2237863.1"/>
    <property type="molecule type" value="Genomic_DNA"/>
</dbReference>
<dbReference type="AlphaFoldDB" id="A0A8S4RKD4"/>
<gene>
    <name evidence="1" type="primary">jg890</name>
    <name evidence="1" type="ORF">PAEG_LOCUS15031</name>
</gene>
<sequence>MSGTGRARWRLLEKKENKRCGSACARLTFHARAEGGSIDSNLKRGYGRRALSQLTTSVPFARTFLSESRSVRISVFQKSRSFFKTTHYNGHLRPVQARRALQDRSWKEQVRFQVNVVRFSDAGML</sequence>
<name>A0A8S4RKD4_9NEOP</name>
<evidence type="ECO:0000313" key="2">
    <source>
        <dbReference type="Proteomes" id="UP000838756"/>
    </source>
</evidence>
<organism evidence="1 2">
    <name type="scientific">Pararge aegeria aegeria</name>
    <dbReference type="NCBI Taxonomy" id="348720"/>
    <lineage>
        <taxon>Eukaryota</taxon>
        <taxon>Metazoa</taxon>
        <taxon>Ecdysozoa</taxon>
        <taxon>Arthropoda</taxon>
        <taxon>Hexapoda</taxon>
        <taxon>Insecta</taxon>
        <taxon>Pterygota</taxon>
        <taxon>Neoptera</taxon>
        <taxon>Endopterygota</taxon>
        <taxon>Lepidoptera</taxon>
        <taxon>Glossata</taxon>
        <taxon>Ditrysia</taxon>
        <taxon>Papilionoidea</taxon>
        <taxon>Nymphalidae</taxon>
        <taxon>Satyrinae</taxon>
        <taxon>Satyrini</taxon>
        <taxon>Parargina</taxon>
        <taxon>Pararge</taxon>
    </lineage>
</organism>